<dbReference type="FunCoup" id="I1HNC6">
    <property type="interactions" value="2"/>
</dbReference>
<proteinExistence type="inferred from homology"/>
<organism evidence="15">
    <name type="scientific">Brachypodium distachyon</name>
    <name type="common">Purple false brome</name>
    <name type="synonym">Trachynia distachya</name>
    <dbReference type="NCBI Taxonomy" id="15368"/>
    <lineage>
        <taxon>Eukaryota</taxon>
        <taxon>Viridiplantae</taxon>
        <taxon>Streptophyta</taxon>
        <taxon>Embryophyta</taxon>
        <taxon>Tracheophyta</taxon>
        <taxon>Spermatophyta</taxon>
        <taxon>Magnoliopsida</taxon>
        <taxon>Liliopsida</taxon>
        <taxon>Poales</taxon>
        <taxon>Poaceae</taxon>
        <taxon>BOP clade</taxon>
        <taxon>Pooideae</taxon>
        <taxon>Stipodae</taxon>
        <taxon>Brachypodieae</taxon>
        <taxon>Brachypodium</taxon>
    </lineage>
</organism>
<evidence type="ECO:0000259" key="14">
    <source>
        <dbReference type="PROSITE" id="PS50228"/>
    </source>
</evidence>
<protein>
    <recommendedName>
        <fullName evidence="4 11">Beta-galactosidase</fullName>
        <ecNumber evidence="4 11">3.2.1.23</ecNumber>
    </recommendedName>
</protein>
<dbReference type="PROSITE" id="PS50228">
    <property type="entry name" value="SUEL_LECTIN"/>
    <property type="match status" value="1"/>
</dbReference>
<comment type="catalytic activity">
    <reaction evidence="1 11">
        <text>Hydrolysis of terminal non-reducing beta-D-galactose residues in beta-D-galactosides.</text>
        <dbReference type="EC" id="3.2.1.23"/>
    </reaction>
</comment>
<evidence type="ECO:0000256" key="7">
    <source>
        <dbReference type="ARBA" id="ARBA00022729"/>
    </source>
</evidence>
<sequence length="829" mass="91787">MATTTMARASLALVLLLITAAVGAANCTTVAYNDRALVIDGQRRIVLSGSIHYPRSTPEMWPDLIKKAKEGGLDAIETYVFWNGHEPRPRQYNFAGNYDIVRFFKEIQNAGMYAILRIGPYICGEWNYGGLPAWLRDIPGMQFRMHNQPFEHEMETFTTLIVNKLKDANMFAGQGGPIILSQIENEYGNIMANLTDAQSASEYIHWCAAMANKQNVGVPWIMCQQDADVPPNVINTCNGFYCHDWFPKRTDIPKIWTENWTGWFKAWDKPDFHRSAQDIAFAVAMFFQKRGSLQNYYMYHGGTNFGRTAGGPYITTSYDYDAPLDEYGNIREPKYGHLKDLHAVLKSMEKILVHGDFSDINYGRNVTVTKYTLDGSSVCFISNQFDDRDANATIDGTTHVVPAWSVSVLPDCKAVAYNTAKIKAQTSVMVKKPNTVEQEPENLKWSWMPEHLKPFMTDEKGSFRKNELLEQITTSTDQSDYLWYRTSFEHKGEAKYKLSVNTTGHQIYAFVNGKLAGRQHSPNGAFIFQLESPVKLHDGKNYLSLLSATMGLKNYGALFELMPAGIVGGPVKLVDNNGSTIDLSNSSWSYKAGLAGEHRQIHLDKPGYKWHGDNGTIPINRAFTWYKATFQAPAGEEAVVADLMGLNKGVAWVNGNNLGRYWPSYVAAEMGGCHHCDYRGAFKAEGDGLKCLTGCNEPAQRFYHVPRVFLRAGEPNTVVLFEEAGGDPSRVGFHTVAVGPVCVEAAEKGDNVTLSCGQHKGRTISSVDLASYGVTRGQCGAYQGGCESKAAYEAFAEACVGKESCTVQHTDAFSGAGCQSGVLTVQATC</sequence>
<dbReference type="OrthoDB" id="724889at2759"/>
<evidence type="ECO:0000256" key="2">
    <source>
        <dbReference type="ARBA" id="ARBA00004271"/>
    </source>
</evidence>
<dbReference type="SUPFAM" id="SSF49785">
    <property type="entry name" value="Galactose-binding domain-like"/>
    <property type="match status" value="2"/>
</dbReference>
<evidence type="ECO:0000256" key="1">
    <source>
        <dbReference type="ARBA" id="ARBA00001412"/>
    </source>
</evidence>
<comment type="similarity">
    <text evidence="3 12">Belongs to the glycosyl hydrolase 35 family.</text>
</comment>
<dbReference type="EC" id="3.2.1.23" evidence="4 11"/>
<dbReference type="Gramene" id="PNT72151">
    <property type="protein sequence ID" value="PNT72151"/>
    <property type="gene ID" value="BRADI_2g40450v3"/>
</dbReference>
<dbReference type="FunFam" id="3.20.20.80:FF:000006">
    <property type="entry name" value="Beta-galactosidase"/>
    <property type="match status" value="1"/>
</dbReference>
<dbReference type="GO" id="GO:0030246">
    <property type="term" value="F:carbohydrate binding"/>
    <property type="evidence" value="ECO:0007669"/>
    <property type="project" value="InterPro"/>
</dbReference>
<dbReference type="Pfam" id="PF01301">
    <property type="entry name" value="Glyco_hydro_35"/>
    <property type="match status" value="1"/>
</dbReference>
<evidence type="ECO:0000256" key="11">
    <source>
        <dbReference type="RuleBase" id="RU000675"/>
    </source>
</evidence>
<dbReference type="Gene3D" id="2.60.120.740">
    <property type="match status" value="1"/>
</dbReference>
<dbReference type="GO" id="GO:0019388">
    <property type="term" value="P:galactose catabolic process"/>
    <property type="evidence" value="ECO:0000318"/>
    <property type="project" value="GO_Central"/>
</dbReference>
<keyword evidence="5" id="KW-0052">Apoplast</keyword>
<dbReference type="Gene3D" id="3.20.20.80">
    <property type="entry name" value="Glycosidases"/>
    <property type="match status" value="1"/>
</dbReference>
<reference evidence="15 16" key="1">
    <citation type="journal article" date="2010" name="Nature">
        <title>Genome sequencing and analysis of the model grass Brachypodium distachyon.</title>
        <authorList>
            <consortium name="International Brachypodium Initiative"/>
        </authorList>
    </citation>
    <scope>NUCLEOTIDE SEQUENCE [LARGE SCALE GENOMIC DNA]</scope>
    <source>
        <strain evidence="15 16">Bd21</strain>
    </source>
</reference>
<keyword evidence="6" id="KW-0964">Secreted</keyword>
<dbReference type="GO" id="GO:0048046">
    <property type="term" value="C:apoplast"/>
    <property type="evidence" value="ECO:0007669"/>
    <property type="project" value="UniProtKB-SubCell"/>
</dbReference>
<dbReference type="Pfam" id="PF21467">
    <property type="entry name" value="BetaGal_gal-bd"/>
    <property type="match status" value="1"/>
</dbReference>
<evidence type="ECO:0000256" key="4">
    <source>
        <dbReference type="ARBA" id="ARBA00012756"/>
    </source>
</evidence>
<evidence type="ECO:0000313" key="17">
    <source>
        <dbReference type="Proteomes" id="UP000008810"/>
    </source>
</evidence>
<dbReference type="GO" id="GO:0005773">
    <property type="term" value="C:vacuole"/>
    <property type="evidence" value="ECO:0000318"/>
    <property type="project" value="GO_Central"/>
</dbReference>
<dbReference type="InterPro" id="IPR017853">
    <property type="entry name" value="GH"/>
</dbReference>
<evidence type="ECO:0000256" key="6">
    <source>
        <dbReference type="ARBA" id="ARBA00022525"/>
    </source>
</evidence>
<dbReference type="SUPFAM" id="SSF51445">
    <property type="entry name" value="(Trans)glycosidases"/>
    <property type="match status" value="1"/>
</dbReference>
<keyword evidence="9" id="KW-0325">Glycoprotein</keyword>
<dbReference type="GO" id="GO:0009827">
    <property type="term" value="P:plant-type cell wall modification"/>
    <property type="evidence" value="ECO:0000318"/>
    <property type="project" value="GO_Central"/>
</dbReference>
<dbReference type="InterPro" id="IPR001944">
    <property type="entry name" value="Glycoside_Hdrlase_35"/>
</dbReference>
<evidence type="ECO:0000256" key="5">
    <source>
        <dbReference type="ARBA" id="ARBA00022523"/>
    </source>
</evidence>
<dbReference type="Pfam" id="PF02140">
    <property type="entry name" value="SUEL_Lectin"/>
    <property type="match status" value="1"/>
</dbReference>
<evidence type="ECO:0000256" key="13">
    <source>
        <dbReference type="SAM" id="SignalP"/>
    </source>
</evidence>
<gene>
    <name evidence="16" type="primary">LOC100839503</name>
    <name evidence="15" type="ORF">BRADI_2g40450v3</name>
</gene>
<keyword evidence="10 11" id="KW-0326">Glycosidase</keyword>
<dbReference type="InterPro" id="IPR000922">
    <property type="entry name" value="Lectin_gal-bd_dom"/>
</dbReference>
<dbReference type="InterPro" id="IPR008979">
    <property type="entry name" value="Galactose-bd-like_sf"/>
</dbReference>
<dbReference type="Gene3D" id="2.60.120.260">
    <property type="entry name" value="Galactose-binding domain-like"/>
    <property type="match status" value="2"/>
</dbReference>
<keyword evidence="7 13" id="KW-0732">Signal</keyword>
<dbReference type="InterPro" id="IPR031330">
    <property type="entry name" value="Gly_Hdrlase_35_cat"/>
</dbReference>
<evidence type="ECO:0000313" key="16">
    <source>
        <dbReference type="EnsemblPlants" id="PNT72151"/>
    </source>
</evidence>
<accession>I1HNC6</accession>
<dbReference type="InterPro" id="IPR043159">
    <property type="entry name" value="Lectin_gal-bd_sf"/>
</dbReference>
<evidence type="ECO:0000256" key="12">
    <source>
        <dbReference type="RuleBase" id="RU003679"/>
    </source>
</evidence>
<evidence type="ECO:0000256" key="10">
    <source>
        <dbReference type="ARBA" id="ARBA00023295"/>
    </source>
</evidence>
<dbReference type="GO" id="GO:0004565">
    <property type="term" value="F:beta-galactosidase activity"/>
    <property type="evidence" value="ECO:0000318"/>
    <property type="project" value="GO_Central"/>
</dbReference>
<dbReference type="FunFam" id="2.60.120.260:FF:000109">
    <property type="entry name" value="Beta-galactosidase"/>
    <property type="match status" value="1"/>
</dbReference>
<dbReference type="PRINTS" id="PR00742">
    <property type="entry name" value="GLHYDRLASE35"/>
</dbReference>
<dbReference type="Proteomes" id="UP000008810">
    <property type="component" value="Chromosome 2"/>
</dbReference>
<dbReference type="KEGG" id="bdi:100839503"/>
<evidence type="ECO:0000256" key="3">
    <source>
        <dbReference type="ARBA" id="ARBA00009809"/>
    </source>
</evidence>
<reference evidence="15" key="2">
    <citation type="submission" date="2017-06" db="EMBL/GenBank/DDBJ databases">
        <title>WGS assembly of Brachypodium distachyon.</title>
        <authorList>
            <consortium name="The International Brachypodium Initiative"/>
            <person name="Lucas S."/>
            <person name="Harmon-Smith M."/>
            <person name="Lail K."/>
            <person name="Tice H."/>
            <person name="Grimwood J."/>
            <person name="Bruce D."/>
            <person name="Barry K."/>
            <person name="Shu S."/>
            <person name="Lindquist E."/>
            <person name="Wang M."/>
            <person name="Pitluck S."/>
            <person name="Vogel J.P."/>
            <person name="Garvin D.F."/>
            <person name="Mockler T.C."/>
            <person name="Schmutz J."/>
            <person name="Rokhsar D."/>
            <person name="Bevan M.W."/>
        </authorList>
    </citation>
    <scope>NUCLEOTIDE SEQUENCE</scope>
    <source>
        <strain evidence="15">Bd21</strain>
    </source>
</reference>
<dbReference type="eggNOG" id="KOG0496">
    <property type="taxonomic scope" value="Eukaryota"/>
</dbReference>
<comment type="subcellular location">
    <subcellularLocation>
        <location evidence="2">Secreted</location>
        <location evidence="2">Extracellular space</location>
        <location evidence="2">Apoplast</location>
    </subcellularLocation>
</comment>
<evidence type="ECO:0000256" key="9">
    <source>
        <dbReference type="ARBA" id="ARBA00023180"/>
    </source>
</evidence>
<feature type="chain" id="PRO_5003643704" description="Beta-galactosidase" evidence="13">
    <location>
        <begin position="25"/>
        <end position="829"/>
    </location>
</feature>
<evidence type="ECO:0000313" key="15">
    <source>
        <dbReference type="EMBL" id="PNT72151.1"/>
    </source>
</evidence>
<dbReference type="HOGENOM" id="CLU_007853_4_0_1"/>
<dbReference type="PANTHER" id="PTHR23421">
    <property type="entry name" value="BETA-GALACTOSIDASE RELATED"/>
    <property type="match status" value="1"/>
</dbReference>
<dbReference type="GO" id="GO:0009505">
    <property type="term" value="C:plant-type cell wall"/>
    <property type="evidence" value="ECO:0000318"/>
    <property type="project" value="GO_Central"/>
</dbReference>
<dbReference type="EnsemblPlants" id="PNT72151">
    <property type="protein sequence ID" value="PNT72151"/>
    <property type="gene ID" value="BRADI_2g40450v3"/>
</dbReference>
<feature type="signal peptide" evidence="13">
    <location>
        <begin position="1"/>
        <end position="24"/>
    </location>
</feature>
<dbReference type="CDD" id="cd22842">
    <property type="entry name" value="Gal_Rha_Lectin_BGal"/>
    <property type="match status" value="1"/>
</dbReference>
<name>I1HNC6_BRADI</name>
<dbReference type="GeneID" id="100839503"/>
<dbReference type="RefSeq" id="XP_003566745.1">
    <property type="nucleotide sequence ID" value="XM_003566697.3"/>
</dbReference>
<dbReference type="FunFam" id="2.60.120.260:FF:000142">
    <property type="entry name" value="Beta-galactosidase"/>
    <property type="match status" value="1"/>
</dbReference>
<dbReference type="OMA" id="TYNTAKI"/>
<dbReference type="InterPro" id="IPR048913">
    <property type="entry name" value="BetaGal_gal-bd"/>
</dbReference>
<keyword evidence="8 11" id="KW-0378">Hydrolase</keyword>
<feature type="domain" description="SUEL-type lectin" evidence="14">
    <location>
        <begin position="746"/>
        <end position="829"/>
    </location>
</feature>
<dbReference type="AlphaFoldDB" id="I1HNC6"/>
<dbReference type="InterPro" id="IPR019801">
    <property type="entry name" value="Glyco_hydro_35_CS"/>
</dbReference>
<dbReference type="EMBL" id="CM000881">
    <property type="protein sequence ID" value="PNT72151.1"/>
    <property type="molecule type" value="Genomic_DNA"/>
</dbReference>
<dbReference type="InterPro" id="IPR041392">
    <property type="entry name" value="GHD"/>
</dbReference>
<keyword evidence="17" id="KW-1185">Reference proteome</keyword>
<evidence type="ECO:0000256" key="8">
    <source>
        <dbReference type="ARBA" id="ARBA00022801"/>
    </source>
</evidence>
<reference evidence="16" key="3">
    <citation type="submission" date="2018-08" db="UniProtKB">
        <authorList>
            <consortium name="EnsemblPlants"/>
        </authorList>
    </citation>
    <scope>IDENTIFICATION</scope>
    <source>
        <strain evidence="16">cv. Bd21</strain>
    </source>
</reference>
<dbReference type="Pfam" id="PF17834">
    <property type="entry name" value="GHD"/>
    <property type="match status" value="1"/>
</dbReference>
<dbReference type="PROSITE" id="PS01182">
    <property type="entry name" value="GLYCOSYL_HYDROL_F35"/>
    <property type="match status" value="1"/>
</dbReference>